<dbReference type="AlphaFoldDB" id="A0A1E3AEG9"/>
<accession>A0A1E3AEG9</accession>
<reference evidence="1 2" key="1">
    <citation type="submission" date="2016-07" db="EMBL/GenBank/DDBJ databases">
        <title>Characterization of isolates of Eisenbergiella tayi derived from blood cultures, using whole genome sequencing.</title>
        <authorList>
            <person name="Burdz T."/>
            <person name="Wiebe D."/>
            <person name="Huynh C."/>
            <person name="Bernard K."/>
        </authorList>
    </citation>
    <scope>NUCLEOTIDE SEQUENCE [LARGE SCALE GENOMIC DNA]</scope>
    <source>
        <strain evidence="1 2">NML 110608</strain>
    </source>
</reference>
<dbReference type="Pfam" id="PF20330">
    <property type="entry name" value="DUF6625"/>
    <property type="match status" value="1"/>
</dbReference>
<dbReference type="EMBL" id="MCGH01000002">
    <property type="protein sequence ID" value="ODM07114.1"/>
    <property type="molecule type" value="Genomic_DNA"/>
</dbReference>
<sequence length="331" mass="40028">MKKIVILTTYFGIFNNYFLLWLNSVEKNESIEFVLITDNEVKQVPRNMNVIKMKFTDIQKKITDFFPFPVVCDTGYKMSEYQVIFGMLFSDLINEYDFWGYCETDLILGNLRNFLTEEKLDRYDKIYYLGHLTLYRNIDALNRIALLDHDWPTATYKQAYTTPYNYHFIEHAMHYIPQYAGFKCYENTEYGDISYAHNKFISIKLHDSKVPQIYKWEDGKIYRAYLVNGNIEKEELVYIHLQKRKMEIEVDTENIPNEYLIIPNKFVPDRDFEAKDLIRWSKDTLEHKVWYIKFYAKYYWTTIMQGGIKLKIDRLVRKIKYKNNIDKGYRK</sequence>
<evidence type="ECO:0000313" key="1">
    <source>
        <dbReference type="EMBL" id="ODM07114.1"/>
    </source>
</evidence>
<name>A0A1E3AEG9_9FIRM</name>
<dbReference type="Proteomes" id="UP000094067">
    <property type="component" value="Unassembled WGS sequence"/>
</dbReference>
<protein>
    <submittedName>
        <fullName evidence="1">Uncharacterized protein</fullName>
    </submittedName>
</protein>
<dbReference type="RefSeq" id="WP_069152841.1">
    <property type="nucleotide sequence ID" value="NZ_MCGH01000002.1"/>
</dbReference>
<dbReference type="InterPro" id="IPR046733">
    <property type="entry name" value="DUF6625"/>
</dbReference>
<gene>
    <name evidence="1" type="ORF">BEI61_03004</name>
</gene>
<evidence type="ECO:0000313" key="2">
    <source>
        <dbReference type="Proteomes" id="UP000094067"/>
    </source>
</evidence>
<proteinExistence type="predicted"/>
<comment type="caution">
    <text evidence="1">The sequence shown here is derived from an EMBL/GenBank/DDBJ whole genome shotgun (WGS) entry which is preliminary data.</text>
</comment>
<organism evidence="1 2">
    <name type="scientific">Eisenbergiella tayi</name>
    <dbReference type="NCBI Taxonomy" id="1432052"/>
    <lineage>
        <taxon>Bacteria</taxon>
        <taxon>Bacillati</taxon>
        <taxon>Bacillota</taxon>
        <taxon>Clostridia</taxon>
        <taxon>Lachnospirales</taxon>
        <taxon>Lachnospiraceae</taxon>
        <taxon>Eisenbergiella</taxon>
    </lineage>
</organism>